<comment type="function">
    <text evidence="7">Catalyzes the formation of 6,7-dimethyl-8-ribityllumazine by condensation of 5-amino-6-(D-ribitylamino)uracil with 3,4-dihydroxy-2-butanone 4-phosphate. This is the penultimate step in the biosynthesis of riboflavin.</text>
</comment>
<evidence type="ECO:0000256" key="1">
    <source>
        <dbReference type="ARBA" id="ARBA00004917"/>
    </source>
</evidence>
<dbReference type="GO" id="GO:0009231">
    <property type="term" value="P:riboflavin biosynthetic process"/>
    <property type="evidence" value="ECO:0007669"/>
    <property type="project" value="UniProtKB-UniRule"/>
</dbReference>
<evidence type="ECO:0000256" key="8">
    <source>
        <dbReference type="SAM" id="MobiDB-lite"/>
    </source>
</evidence>
<dbReference type="PANTHER" id="PTHR21058">
    <property type="entry name" value="6,7-DIMETHYL-8-RIBITYLLUMAZINE SYNTHASE DMRL SYNTHASE LUMAZINE SYNTHASE"/>
    <property type="match status" value="1"/>
</dbReference>
<evidence type="ECO:0000256" key="6">
    <source>
        <dbReference type="ARBA" id="ARBA00048785"/>
    </source>
</evidence>
<feature type="binding site" evidence="7">
    <location>
        <position position="149"/>
    </location>
    <ligand>
        <name>(2S)-2-hydroxy-3-oxobutyl phosphate</name>
        <dbReference type="ChEBI" id="CHEBI:58830"/>
    </ligand>
</feature>
<dbReference type="Proteomes" id="UP000472676">
    <property type="component" value="Unassembled WGS sequence"/>
</dbReference>
<feature type="binding site" evidence="7">
    <location>
        <begin position="79"/>
        <end position="81"/>
    </location>
    <ligand>
        <name>5-amino-6-(D-ribitylamino)uracil</name>
        <dbReference type="ChEBI" id="CHEBI:15934"/>
    </ligand>
</feature>
<dbReference type="CDD" id="cd09209">
    <property type="entry name" value="Lumazine_synthase-I"/>
    <property type="match status" value="1"/>
</dbReference>
<protein>
    <recommendedName>
        <fullName evidence="3 7">6,7-dimethyl-8-ribityllumazine synthase</fullName>
        <shortName evidence="7">DMRL synthase</shortName>
        <shortName evidence="7">LS</shortName>
        <shortName evidence="7">Lumazine synthase</shortName>
        <ecNumber evidence="3 7">2.5.1.78</ecNumber>
    </recommendedName>
</protein>
<comment type="pathway">
    <text evidence="1 7">Cofactor biosynthesis; riboflavin biosynthesis; riboflavin from 2-hydroxy-3-oxobutyl phosphate and 5-amino-6-(D-ribitylamino)uracil: step 1/2.</text>
</comment>
<dbReference type="GO" id="GO:0009349">
    <property type="term" value="C:riboflavin synthase complex"/>
    <property type="evidence" value="ECO:0007669"/>
    <property type="project" value="UniProtKB-UniRule"/>
</dbReference>
<evidence type="ECO:0000256" key="7">
    <source>
        <dbReference type="HAMAP-Rule" id="MF_00178"/>
    </source>
</evidence>
<keyword evidence="5 7" id="KW-0808">Transferase</keyword>
<evidence type="ECO:0000256" key="2">
    <source>
        <dbReference type="ARBA" id="ARBA00007424"/>
    </source>
</evidence>
<gene>
    <name evidence="7" type="primary">ribH</name>
    <name evidence="9" type="ORF">G7Y85_01770</name>
</gene>
<dbReference type="InterPro" id="IPR034964">
    <property type="entry name" value="LS"/>
</dbReference>
<comment type="subunit">
    <text evidence="7">Forms an icosahedral capsid composed of 60 subunits, arranged as a dodecamer of pentamers.</text>
</comment>
<reference evidence="9 10" key="1">
    <citation type="journal article" date="2014" name="Int. J. Syst. Evol. Microbiol.">
        <title>Solimonas terrae sp. nov., isolated from soil.</title>
        <authorList>
            <person name="Kim S.J."/>
            <person name="Moon J.Y."/>
            <person name="Weon H.Y."/>
            <person name="Ahn J.H."/>
            <person name="Chen W.M."/>
            <person name="Kwon S.W."/>
        </authorList>
    </citation>
    <scope>NUCLEOTIDE SEQUENCE [LARGE SCALE GENOMIC DNA]</scope>
    <source>
        <strain evidence="9 10">KIS83-12</strain>
    </source>
</reference>
<evidence type="ECO:0000256" key="3">
    <source>
        <dbReference type="ARBA" id="ARBA00012664"/>
    </source>
</evidence>
<sequence length="176" mass="18235">MSKTRTAGKAKTGAPADAKTGYAAPGKPAAGEFAKAKIAIVATRWNVEIVDALVAGARACLKDWGVADKRVSFHRAPGAYEIPLAAKLLLDSGFDGVVTLGAVIRGDTPHFDFVAGECARGLIDVQLQTGKPVGFGVLTVNTVKQAVERAGPGSSNKGYEAAAAMLEMLRLGKELK</sequence>
<dbReference type="InterPro" id="IPR036467">
    <property type="entry name" value="LS/RS_sf"/>
</dbReference>
<dbReference type="InterPro" id="IPR002180">
    <property type="entry name" value="LS/RS"/>
</dbReference>
<evidence type="ECO:0000313" key="9">
    <source>
        <dbReference type="EMBL" id="NGY03483.1"/>
    </source>
</evidence>
<dbReference type="EC" id="2.5.1.78" evidence="3 7"/>
<feature type="active site" description="Proton donor" evidence="7">
    <location>
        <position position="110"/>
    </location>
</feature>
<dbReference type="Gene3D" id="3.40.50.960">
    <property type="entry name" value="Lumazine/riboflavin synthase"/>
    <property type="match status" value="1"/>
</dbReference>
<dbReference type="PANTHER" id="PTHR21058:SF0">
    <property type="entry name" value="6,7-DIMETHYL-8-RIBITYLLUMAZINE SYNTHASE"/>
    <property type="match status" value="1"/>
</dbReference>
<dbReference type="HAMAP" id="MF_00178">
    <property type="entry name" value="Lumazine_synth"/>
    <property type="match status" value="1"/>
</dbReference>
<evidence type="ECO:0000256" key="4">
    <source>
        <dbReference type="ARBA" id="ARBA00022619"/>
    </source>
</evidence>
<keyword evidence="10" id="KW-1185">Reference proteome</keyword>
<dbReference type="GO" id="GO:0000906">
    <property type="term" value="F:6,7-dimethyl-8-ribityllumazine synthase activity"/>
    <property type="evidence" value="ECO:0007669"/>
    <property type="project" value="UniProtKB-UniRule"/>
</dbReference>
<feature type="binding site" evidence="7">
    <location>
        <begin position="107"/>
        <end position="108"/>
    </location>
    <ligand>
        <name>(2S)-2-hydroxy-3-oxobutyl phosphate</name>
        <dbReference type="ChEBI" id="CHEBI:58830"/>
    </ligand>
</feature>
<dbReference type="RefSeq" id="WP_166250926.1">
    <property type="nucleotide sequence ID" value="NZ_JAAMOW010000001.1"/>
</dbReference>
<dbReference type="Pfam" id="PF00885">
    <property type="entry name" value="DMRL_synthase"/>
    <property type="match status" value="1"/>
</dbReference>
<comment type="catalytic activity">
    <reaction evidence="6 7">
        <text>(2S)-2-hydroxy-3-oxobutyl phosphate + 5-amino-6-(D-ribitylamino)uracil = 6,7-dimethyl-8-(1-D-ribityl)lumazine + phosphate + 2 H2O + H(+)</text>
        <dbReference type="Rhea" id="RHEA:26152"/>
        <dbReference type="ChEBI" id="CHEBI:15377"/>
        <dbReference type="ChEBI" id="CHEBI:15378"/>
        <dbReference type="ChEBI" id="CHEBI:15934"/>
        <dbReference type="ChEBI" id="CHEBI:43474"/>
        <dbReference type="ChEBI" id="CHEBI:58201"/>
        <dbReference type="ChEBI" id="CHEBI:58830"/>
        <dbReference type="EC" id="2.5.1.78"/>
    </reaction>
</comment>
<feature type="binding site" evidence="7">
    <location>
        <begin position="102"/>
        <end position="104"/>
    </location>
    <ligand>
        <name>5-amino-6-(D-ribitylamino)uracil</name>
        <dbReference type="ChEBI" id="CHEBI:15934"/>
    </ligand>
</feature>
<organism evidence="9 10">
    <name type="scientific">Solimonas terrae</name>
    <dbReference type="NCBI Taxonomy" id="1396819"/>
    <lineage>
        <taxon>Bacteria</taxon>
        <taxon>Pseudomonadati</taxon>
        <taxon>Pseudomonadota</taxon>
        <taxon>Gammaproteobacteria</taxon>
        <taxon>Nevskiales</taxon>
        <taxon>Nevskiaceae</taxon>
        <taxon>Solimonas</taxon>
    </lineage>
</organism>
<accession>A0A6M2BN72</accession>
<dbReference type="EMBL" id="JAAMOW010000001">
    <property type="protein sequence ID" value="NGY03483.1"/>
    <property type="molecule type" value="Genomic_DNA"/>
</dbReference>
<dbReference type="GO" id="GO:0005829">
    <property type="term" value="C:cytosol"/>
    <property type="evidence" value="ECO:0007669"/>
    <property type="project" value="TreeGrafter"/>
</dbReference>
<dbReference type="UniPathway" id="UPA00275">
    <property type="reaction ID" value="UER00404"/>
</dbReference>
<feature type="binding site" evidence="7">
    <location>
        <position position="45"/>
    </location>
    <ligand>
        <name>5-amino-6-(D-ribitylamino)uracil</name>
        <dbReference type="ChEBI" id="CHEBI:15934"/>
    </ligand>
</feature>
<feature type="region of interest" description="Disordered" evidence="8">
    <location>
        <begin position="1"/>
        <end position="21"/>
    </location>
</feature>
<dbReference type="AlphaFoldDB" id="A0A6M2BN72"/>
<evidence type="ECO:0000256" key="5">
    <source>
        <dbReference type="ARBA" id="ARBA00022679"/>
    </source>
</evidence>
<keyword evidence="4 7" id="KW-0686">Riboflavin biosynthesis</keyword>
<comment type="similarity">
    <text evidence="2 7">Belongs to the DMRL synthase family.</text>
</comment>
<feature type="binding site" evidence="7">
    <location>
        <position position="135"/>
    </location>
    <ligand>
        <name>5-amino-6-(D-ribitylamino)uracil</name>
        <dbReference type="ChEBI" id="CHEBI:15934"/>
    </ligand>
</feature>
<dbReference type="SUPFAM" id="SSF52121">
    <property type="entry name" value="Lumazine synthase"/>
    <property type="match status" value="1"/>
</dbReference>
<evidence type="ECO:0000313" key="10">
    <source>
        <dbReference type="Proteomes" id="UP000472676"/>
    </source>
</evidence>
<name>A0A6M2BN72_9GAMM</name>
<dbReference type="NCBIfam" id="TIGR00114">
    <property type="entry name" value="lumazine-synth"/>
    <property type="match status" value="1"/>
</dbReference>
<comment type="caution">
    <text evidence="9">The sequence shown here is derived from an EMBL/GenBank/DDBJ whole genome shotgun (WGS) entry which is preliminary data.</text>
</comment>
<proteinExistence type="inferred from homology"/>